<feature type="compositionally biased region" description="Pro residues" evidence="1">
    <location>
        <begin position="510"/>
        <end position="523"/>
    </location>
</feature>
<feature type="compositionally biased region" description="Polar residues" evidence="1">
    <location>
        <begin position="173"/>
        <end position="183"/>
    </location>
</feature>
<protein>
    <submittedName>
        <fullName evidence="2">Uncharacterized protein</fullName>
    </submittedName>
</protein>
<feature type="compositionally biased region" description="Acidic residues" evidence="1">
    <location>
        <begin position="463"/>
        <end position="472"/>
    </location>
</feature>
<comment type="caution">
    <text evidence="2">The sequence shown here is derived from an EMBL/GenBank/DDBJ whole genome shotgun (WGS) entry which is preliminary data.</text>
</comment>
<keyword evidence="3" id="KW-1185">Reference proteome</keyword>
<proteinExistence type="predicted"/>
<feature type="compositionally biased region" description="Basic and acidic residues" evidence="1">
    <location>
        <begin position="143"/>
        <end position="152"/>
    </location>
</feature>
<evidence type="ECO:0000256" key="1">
    <source>
        <dbReference type="SAM" id="MobiDB-lite"/>
    </source>
</evidence>
<feature type="region of interest" description="Disordered" evidence="1">
    <location>
        <begin position="95"/>
        <end position="123"/>
    </location>
</feature>
<sequence>MLYNRIVHRQPLGDYKFTCYGGDYAKQLRVIKASLPPPCLLLDLSISPKKHPSHPSKDITSATMAEAAIDPALSPAKEESILDRKIKTRGLAQGFSSNLGRRKGVTAPALENNGSGPGPVKSSTRVKAIVDWLEKTSSNYSSEAKEPTPRDFRIRKHTSTGGTISGTAGGGSLNEQYESSLPNEKTRESHGSSIPSSAPAFTASTTAPIICHAVDHEEYSLTLLKYKSYFNNRPLARCLDDQEEKEGGKTSTVTKVEKIVETDEKGLSPLLPSPSFSEAVQKPDTTLRGMEMLEMREDGPDLETVRSTRSPEEVRRFWWNVRDQLWIDDDEIYGPEPRQSQTPWSSSKPSSIRGSEEERRVSVPAGEDDGWESETLSIPNAFSPSPAAFPPAAPSERSLMPPSARPSPSLPAYGPTTMSMSRTSSHQTSKQQQQQPQLPASPTSPTASATTEAFPSLAAWDFPPEEDGEEEQAFNPPPVSVRAAATARVNTDGLNNMSSSSEGMMFSEPELPPSYPFTPPPSSPYNQLHFLPHHQQKHSGQSVYSQRSMQSMHSFKKAKQSVISQVSSGGRSRAMTVEEKMSEIDAFLGESDEEQQQQHAEPVVAGLGEEAEADLEADLCLEAGPGPALKVESPPVVEAAVQRSSLPMERVDNAQVVVLPSEGGYATASVRASLLEQQRASRISAISELEEDDNNFI</sequence>
<dbReference type="EMBL" id="MU853753">
    <property type="protein sequence ID" value="KAK3945933.1"/>
    <property type="molecule type" value="Genomic_DNA"/>
</dbReference>
<feature type="compositionally biased region" description="Low complexity" evidence="1">
    <location>
        <begin position="497"/>
        <end position="509"/>
    </location>
</feature>
<feature type="region of interest" description="Disordered" evidence="1">
    <location>
        <begin position="139"/>
        <end position="200"/>
    </location>
</feature>
<feature type="compositionally biased region" description="Polar residues" evidence="1">
    <location>
        <begin position="538"/>
        <end position="553"/>
    </location>
</feature>
<feature type="compositionally biased region" description="Low complexity" evidence="1">
    <location>
        <begin position="340"/>
        <end position="353"/>
    </location>
</feature>
<feature type="compositionally biased region" description="Gly residues" evidence="1">
    <location>
        <begin position="163"/>
        <end position="172"/>
    </location>
</feature>
<reference evidence="3" key="1">
    <citation type="journal article" date="2023" name="Mol. Phylogenet. Evol.">
        <title>Genome-scale phylogeny and comparative genomics of the fungal order Sordariales.</title>
        <authorList>
            <person name="Hensen N."/>
            <person name="Bonometti L."/>
            <person name="Westerberg I."/>
            <person name="Brannstrom I.O."/>
            <person name="Guillou S."/>
            <person name="Cros-Aarteil S."/>
            <person name="Calhoun S."/>
            <person name="Haridas S."/>
            <person name="Kuo A."/>
            <person name="Mondo S."/>
            <person name="Pangilinan J."/>
            <person name="Riley R."/>
            <person name="LaButti K."/>
            <person name="Andreopoulos B."/>
            <person name="Lipzen A."/>
            <person name="Chen C."/>
            <person name="Yan M."/>
            <person name="Daum C."/>
            <person name="Ng V."/>
            <person name="Clum A."/>
            <person name="Steindorff A."/>
            <person name="Ohm R.A."/>
            <person name="Martin F."/>
            <person name="Silar P."/>
            <person name="Natvig D.O."/>
            <person name="Lalanne C."/>
            <person name="Gautier V."/>
            <person name="Ament-Velasquez S.L."/>
            <person name="Kruys A."/>
            <person name="Hutchinson M.I."/>
            <person name="Powell A.J."/>
            <person name="Barry K."/>
            <person name="Miller A.N."/>
            <person name="Grigoriev I.V."/>
            <person name="Debuchy R."/>
            <person name="Gladieux P."/>
            <person name="Hiltunen Thoren M."/>
            <person name="Johannesson H."/>
        </authorList>
    </citation>
    <scope>NUCLEOTIDE SEQUENCE [LARGE SCALE GENOMIC DNA]</scope>
    <source>
        <strain evidence="3">CBS 340.73</strain>
    </source>
</reference>
<organism evidence="2 3">
    <name type="scientific">Diplogelasinospora grovesii</name>
    <dbReference type="NCBI Taxonomy" id="303347"/>
    <lineage>
        <taxon>Eukaryota</taxon>
        <taxon>Fungi</taxon>
        <taxon>Dikarya</taxon>
        <taxon>Ascomycota</taxon>
        <taxon>Pezizomycotina</taxon>
        <taxon>Sordariomycetes</taxon>
        <taxon>Sordariomycetidae</taxon>
        <taxon>Sordariales</taxon>
        <taxon>Diplogelasinosporaceae</taxon>
        <taxon>Diplogelasinospora</taxon>
    </lineage>
</organism>
<feature type="compositionally biased region" description="Polar residues" evidence="1">
    <location>
        <begin position="561"/>
        <end position="570"/>
    </location>
</feature>
<evidence type="ECO:0000313" key="3">
    <source>
        <dbReference type="Proteomes" id="UP001303473"/>
    </source>
</evidence>
<dbReference type="AlphaFoldDB" id="A0AAN6SAE2"/>
<feature type="region of interest" description="Disordered" evidence="1">
    <location>
        <begin position="332"/>
        <end position="575"/>
    </location>
</feature>
<feature type="compositionally biased region" description="Low complexity" evidence="1">
    <location>
        <begin position="423"/>
        <end position="456"/>
    </location>
</feature>
<gene>
    <name evidence="2" type="ORF">QBC46DRAFT_336098</name>
</gene>
<accession>A0AAN6SAE2</accession>
<dbReference type="Proteomes" id="UP001303473">
    <property type="component" value="Unassembled WGS sequence"/>
</dbReference>
<evidence type="ECO:0000313" key="2">
    <source>
        <dbReference type="EMBL" id="KAK3945933.1"/>
    </source>
</evidence>
<name>A0AAN6SAE2_9PEZI</name>